<dbReference type="EMBL" id="GBBI01003918">
    <property type="protein sequence ID" value="JAC14794.1"/>
    <property type="molecule type" value="mRNA"/>
</dbReference>
<protein>
    <recommendedName>
        <fullName evidence="1">Double jelly roll-like domain-containing protein</fullName>
    </recommendedName>
</protein>
<dbReference type="Pfam" id="PF21738">
    <property type="entry name" value="DJR-like_dom"/>
    <property type="match status" value="1"/>
</dbReference>
<dbReference type="PANTHER" id="PTHR36159">
    <property type="entry name" value="PROTEIN CBG23766"/>
    <property type="match status" value="1"/>
</dbReference>
<sequence>IKIGFVTERPRYVIAAFQTDRNDNAKTDTSRFDHCNLVNMKLYLNNQVYPYDDMGLNFTQKRIGILYDMYARFQNSYYGKEISKPFMQDNEVFNSVAPIVVIDCSLQHESVKSLAPVDVRLEFETNDVIPAKTSVYCLIISEQIFQYN</sequence>
<evidence type="ECO:0000259" key="1">
    <source>
        <dbReference type="Pfam" id="PF21738"/>
    </source>
</evidence>
<feature type="non-terminal residue" evidence="2">
    <location>
        <position position="148"/>
    </location>
</feature>
<reference evidence="2" key="1">
    <citation type="journal article" date="2014" name="PLoS Negl. Trop. Dis.">
        <title>An updated insight into the Sialotranscriptome of Triatoma infestans: developmental stage and geographic variations.</title>
        <authorList>
            <person name="Schwarz A."/>
            <person name="Medrano-Mercado N."/>
            <person name="Schaub G.A."/>
            <person name="Struchiner C.J."/>
            <person name="Bargues M.D."/>
            <person name="Levy M.Z."/>
            <person name="Ribeiro J.M."/>
        </authorList>
    </citation>
    <scope>NUCLEOTIDE SEQUENCE</scope>
    <source>
        <strain evidence="2">Chile</strain>
        <tissue evidence="2">Salivary glands</tissue>
    </source>
</reference>
<dbReference type="AlphaFoldDB" id="A0A023F1C5"/>
<evidence type="ECO:0000313" key="2">
    <source>
        <dbReference type="EMBL" id="JAC14794.1"/>
    </source>
</evidence>
<feature type="domain" description="Double jelly roll-like" evidence="1">
    <location>
        <begin position="3"/>
        <end position="144"/>
    </location>
</feature>
<dbReference type="PANTHER" id="PTHR36159:SF1">
    <property type="entry name" value="RETROVIRUS-RELATED POL POLYPROTEIN FROM TRANSPOSON 412-LIKE PROTEIN"/>
    <property type="match status" value="1"/>
</dbReference>
<dbReference type="InterPro" id="IPR049512">
    <property type="entry name" value="DJR-like_dom"/>
</dbReference>
<proteinExistence type="evidence at transcript level"/>
<organism evidence="2">
    <name type="scientific">Triatoma infestans</name>
    <name type="common">Assassin bug</name>
    <dbReference type="NCBI Taxonomy" id="30076"/>
    <lineage>
        <taxon>Eukaryota</taxon>
        <taxon>Metazoa</taxon>
        <taxon>Ecdysozoa</taxon>
        <taxon>Arthropoda</taxon>
        <taxon>Hexapoda</taxon>
        <taxon>Insecta</taxon>
        <taxon>Pterygota</taxon>
        <taxon>Neoptera</taxon>
        <taxon>Paraneoptera</taxon>
        <taxon>Hemiptera</taxon>
        <taxon>Heteroptera</taxon>
        <taxon>Panheteroptera</taxon>
        <taxon>Cimicomorpha</taxon>
        <taxon>Reduviidae</taxon>
        <taxon>Triatominae</taxon>
        <taxon>Triatoma</taxon>
    </lineage>
</organism>
<name>A0A023F1C5_TRIIF</name>
<accession>A0A023F1C5</accession>
<feature type="non-terminal residue" evidence="2">
    <location>
        <position position="1"/>
    </location>
</feature>